<dbReference type="NCBIfam" id="TIGR01865">
    <property type="entry name" value="cas_Csn1"/>
    <property type="match status" value="1"/>
</dbReference>
<comment type="similarity">
    <text evidence="2">Belongs to the CRISPR-associated protein Cas9 family. Subtype II-A subfamily.</text>
</comment>
<evidence type="ECO:0000256" key="3">
    <source>
        <dbReference type="ARBA" id="ARBA00022722"/>
    </source>
</evidence>
<comment type="function">
    <text evidence="13">CRISPR (clustered regularly interspaced short palindromic repeat) is an adaptive immune system that provides protection against mobile genetic elements (viruses, transposable elements and conjugative plasmids). CRISPR clusters contain spacers, sequences complementary to antecedent mobile elements, and target invading nucleic acids. CRISPR clusters are transcribed and processed into CRISPR RNA (crRNA). In type II CRISPR systems correct processing of pre-crRNA requires a trans-encoded small RNA (tracrRNA), endogenous ribonuclease 3 (rnc) and this protein. The tracrRNA serves as a guide for ribonuclease 3-aided processing of pre-crRNA. Subsequently Cas9/crRNA/tracrRNA endonucleolytically cleaves linear or circular dsDNA target complementary to the spacer; Cas9 is inactive in the absence of the 2 guide RNAs (gRNA). Cas9 recognizes the protospacer adjacent motif (PAM) in the CRISPR repeat sequences to help distinguish self versus nonself, as targets within the bacterial CRISPR locus do not have PAMs. PAM recognition is also required for catalytic activity.</text>
</comment>
<dbReference type="Pfam" id="PF22702">
    <property type="entry name" value="Cas9_RuvC"/>
    <property type="match status" value="1"/>
</dbReference>
<evidence type="ECO:0000256" key="12">
    <source>
        <dbReference type="ARBA" id="ARBA00046380"/>
    </source>
</evidence>
<keyword evidence="11" id="KW-0464">Manganese</keyword>
<evidence type="ECO:0000259" key="14">
    <source>
        <dbReference type="PROSITE" id="PS51749"/>
    </source>
</evidence>
<evidence type="ECO:0000313" key="16">
    <source>
        <dbReference type="Proteomes" id="UP001193670"/>
    </source>
</evidence>
<accession>A0AAX0BFC4</accession>
<evidence type="ECO:0000256" key="6">
    <source>
        <dbReference type="ARBA" id="ARBA00022801"/>
    </source>
</evidence>
<dbReference type="InterPro" id="IPR033114">
    <property type="entry name" value="HNH_CAS9"/>
</dbReference>
<evidence type="ECO:0000256" key="9">
    <source>
        <dbReference type="ARBA" id="ARBA00023118"/>
    </source>
</evidence>
<feature type="active site" description="For RuvC-like nuclease domain" evidence="13">
    <location>
        <position position="10"/>
    </location>
</feature>
<evidence type="ECO:0000313" key="15">
    <source>
        <dbReference type="EMBL" id="NSC27400.1"/>
    </source>
</evidence>
<dbReference type="GO" id="GO:0016787">
    <property type="term" value="F:hydrolase activity"/>
    <property type="evidence" value="ECO:0007669"/>
    <property type="project" value="UniProtKB-KW"/>
</dbReference>
<dbReference type="PROSITE" id="PS51749">
    <property type="entry name" value="HNH_CAS9"/>
    <property type="match status" value="1"/>
</dbReference>
<keyword evidence="10 13" id="KW-0238">DNA-binding</keyword>
<name>A0AAX0BFC4_9FIRM</name>
<evidence type="ECO:0000256" key="5">
    <source>
        <dbReference type="ARBA" id="ARBA00022759"/>
    </source>
</evidence>
<comment type="caution">
    <text evidence="13">Lacks conserved residue(s) required for the propagation of feature annotation.</text>
</comment>
<evidence type="ECO:0000256" key="1">
    <source>
        <dbReference type="ARBA" id="ARBA00001946"/>
    </source>
</evidence>
<protein>
    <recommendedName>
        <fullName evidence="13">CRISPR-associated endonuclease Cas9</fullName>
        <ecNumber evidence="13">3.1.-.-</ecNumber>
    </recommendedName>
</protein>
<dbReference type="RefSeq" id="WP_173840496.1">
    <property type="nucleotide sequence ID" value="NZ_JAAILW010000014.1"/>
</dbReference>
<comment type="similarity">
    <text evidence="13">Belongs to the CRISPR-associated Cas9 family.</text>
</comment>
<evidence type="ECO:0000256" key="4">
    <source>
        <dbReference type="ARBA" id="ARBA00022723"/>
    </source>
</evidence>
<dbReference type="InterPro" id="IPR028629">
    <property type="entry name" value="Cas9"/>
</dbReference>
<proteinExistence type="inferred from homology"/>
<dbReference type="Pfam" id="PF16592">
    <property type="entry name" value="Cas9_REC"/>
    <property type="match status" value="1"/>
</dbReference>
<dbReference type="Pfam" id="PF13395">
    <property type="entry name" value="HNH_4"/>
    <property type="match status" value="1"/>
</dbReference>
<organism evidence="15 16">
    <name type="scientific">Agathobacter rectalis</name>
    <dbReference type="NCBI Taxonomy" id="39491"/>
    <lineage>
        <taxon>Bacteria</taxon>
        <taxon>Bacillati</taxon>
        <taxon>Bacillota</taxon>
        <taxon>Clostridia</taxon>
        <taxon>Lachnospirales</taxon>
        <taxon>Lachnospiraceae</taxon>
        <taxon>Agathobacter</taxon>
    </lineage>
</organism>
<keyword evidence="5 13" id="KW-0255">Endonuclease</keyword>
<dbReference type="GO" id="GO:0003723">
    <property type="term" value="F:RNA binding"/>
    <property type="evidence" value="ECO:0007669"/>
    <property type="project" value="UniProtKB-UniRule"/>
</dbReference>
<evidence type="ECO:0000256" key="10">
    <source>
        <dbReference type="ARBA" id="ARBA00023125"/>
    </source>
</evidence>
<feature type="domain" description="HNH Cas9-type" evidence="14">
    <location>
        <begin position="774"/>
        <end position="935"/>
    </location>
</feature>
<dbReference type="Proteomes" id="UP001193670">
    <property type="component" value="Unassembled WGS sequence"/>
</dbReference>
<keyword evidence="3 13" id="KW-0540">Nuclease</keyword>
<evidence type="ECO:0000256" key="7">
    <source>
        <dbReference type="ARBA" id="ARBA00022842"/>
    </source>
</evidence>
<keyword evidence="7" id="KW-0460">Magnesium</keyword>
<comment type="cofactor">
    <cofactor evidence="1">
        <name>Mg(2+)</name>
        <dbReference type="ChEBI" id="CHEBI:18420"/>
    </cofactor>
</comment>
<dbReference type="GO" id="GO:0046872">
    <property type="term" value="F:metal ion binding"/>
    <property type="evidence" value="ECO:0007669"/>
    <property type="project" value="UniProtKB-UniRule"/>
</dbReference>
<dbReference type="GO" id="GO:0003677">
    <property type="term" value="F:DNA binding"/>
    <property type="evidence" value="ECO:0007669"/>
    <property type="project" value="UniProtKB-UniRule"/>
</dbReference>
<dbReference type="InterPro" id="IPR032240">
    <property type="entry name" value="Cas9_REC"/>
</dbReference>
<keyword evidence="9 13" id="KW-0051">Antiviral defense</keyword>
<keyword evidence="4" id="KW-0479">Metal-binding</keyword>
<dbReference type="GO" id="GO:0043571">
    <property type="term" value="P:maintenance of CRISPR repeat elements"/>
    <property type="evidence" value="ECO:0007669"/>
    <property type="project" value="UniProtKB-UniRule"/>
</dbReference>
<dbReference type="GO" id="GO:0051607">
    <property type="term" value="P:defense response to virus"/>
    <property type="evidence" value="ECO:0007669"/>
    <property type="project" value="UniProtKB-UniRule"/>
</dbReference>
<evidence type="ECO:0000256" key="13">
    <source>
        <dbReference type="HAMAP-Rule" id="MF_01480"/>
    </source>
</evidence>
<dbReference type="InterPro" id="IPR055228">
    <property type="entry name" value="Cas9_RuvC"/>
</dbReference>
<comment type="subunit">
    <text evidence="12 13">Monomer. Binds crRNA and tracrRNA.</text>
</comment>
<evidence type="ECO:0000256" key="2">
    <source>
        <dbReference type="ARBA" id="ARBA00005244"/>
    </source>
</evidence>
<comment type="domain">
    <text evidence="13">Has 2 endonuclease domains. The discontinuous RuvC-like domain cleaves the target DNA noncomplementary to crRNA while the HNH nuclease domain cleaves the target DNA complementary to crRNA.</text>
</comment>
<gene>
    <name evidence="13 15" type="primary">cas9</name>
    <name evidence="15" type="ORF">G4319_08580</name>
</gene>
<keyword evidence="6 13" id="KW-0378">Hydrolase</keyword>
<reference evidence="15" key="2">
    <citation type="submission" date="2020-02" db="EMBL/GenBank/DDBJ databases">
        <authorList>
            <person name="Littmann E."/>
            <person name="Sorbara M."/>
        </authorList>
    </citation>
    <scope>NUCLEOTIDE SEQUENCE</scope>
    <source>
        <strain evidence="15">MSK.17.79</strain>
    </source>
</reference>
<evidence type="ECO:0000256" key="11">
    <source>
        <dbReference type="ARBA" id="ARBA00023211"/>
    </source>
</evidence>
<dbReference type="EC" id="3.1.-.-" evidence="13"/>
<reference evidence="15" key="1">
    <citation type="journal article" date="2020" name="Cell Host Microbe">
        <title>Functional and Genomic Variation between Human-Derived Isolates of Lachnospiraceae Reveals Inter- and Intra-Species Diversity.</title>
        <authorList>
            <person name="Sorbara M.T."/>
            <person name="Littmann E.R."/>
            <person name="Fontana E."/>
            <person name="Moody T.U."/>
            <person name="Kohout C.E."/>
            <person name="Gjonbalaj M."/>
            <person name="Eaton V."/>
            <person name="Seok R."/>
            <person name="Leiner I.M."/>
            <person name="Pamer E.G."/>
        </authorList>
    </citation>
    <scope>NUCLEOTIDE SEQUENCE</scope>
    <source>
        <strain evidence="15">MSK.17.79</strain>
    </source>
</reference>
<dbReference type="HAMAP" id="MF_01480">
    <property type="entry name" value="Cas9"/>
    <property type="match status" value="1"/>
</dbReference>
<keyword evidence="8 13" id="KW-0694">RNA-binding</keyword>
<evidence type="ECO:0000256" key="8">
    <source>
        <dbReference type="ARBA" id="ARBA00022884"/>
    </source>
</evidence>
<sequence>MNQEYYMGLDMGTGSLGWAITDTDYHILRRHGKALWGVRLFESALTAEERRSFRIARRRLDRRNWRIQILQELFSEEISKVDLGFFQRMKESKYYPEDKKDINGKCPELPYALFVDKNYTDKEYHREYPTIYHLRKMLMETEEMPDIRLVYLGLHHMMKHRGHFLLSGDISKIKEFKGTFLQLEENLKKEELNWTLELSDDEIQFIENTLKDRMHTKSVKKSRLIKQLNAKTTCEKAILNLISGGSVKLSDIFENSELDGCENPKISFSDTGYDDYIGTVEADLVEQYYIIESAKAVYDWSVLVEILGDSSSISEAKVKLYEKHKADLRYLKKIVRKYLPLEYKHIFIDTEEKLNNYVAYIGMTKKNGKKNDLQSKKCSKEEFYDFLKKNVIKKISDQEVVSYLEKELEQGTFLPKQVNKENSVIPYQVHMYELRKILDNLSGKSSFMQENKEKILQLFEFRIPYYVGPLGRNEEGTEGKFTWAVRKNNEKIYPWNFKDVIDIEESAEKFIRRMTNKCTYMLGEDVLPKDSLLYSKYMVLNELNNLRLNGEKISVELKQRLYKEVFCCYRKVTIKKLKNYLIREGIVDKNVEITGIDGDFKAQLTAFHDFKEKLTGVTLSQKEKEEIILNIVLFGDDKKLLKQRVMRMHPELTEKQIKSISMLSYKGWGRLSKAFLENITTPAPGTEEVWNVITAMWETNDNLMQILSKNYQFMDRIEEYNSIRKEKNLSYKTVDELYVSPAVKRQIWQTLKVVKELQKVMECAPKRVFVEMARGEQGNQKDKRRDSRKKQLIDLYKKCKEEERDWIEELNKNEDQQLRSDKLYLYYTQKGRCMYSGEIIQLEDLWDNTKYDIDHIYPQSKTMDDSLNNRVLVKKEYNAAKSDEYPIKGSIRKARKLFWKSLLDEGFITKEKYERLIRNTALTPDELAGFINRQLVETRQSTKAVAEILKQVFPDSEIVYVKAKNVSEFRQDFTPDLLKVRDMNDLHHAKDAYLNIVVGNSYYTKFTKNAAWFIKENPGRSYNLKMMFKGDKDIIRNGEVAWKAGNNGTIVTVKNVMKKNNILVTRRTYEVKGGLFKQQPIKKGKGQLPLKESDNRLNNLKKYGGYTEIAGSYYLLVKSIDKKGKIKKTIEYIPIYLRETLENNKEKIIYYLKERGLINPQILLKIKTDTLFKINGSYIWISGRKTNYLIFKNANQLVLENTNAIILKNIIKFLQRKAENKNLQITHNDKLGEKELCQVYDVLSKKLEIPVYSAILMSEMEAVKKGREKFIELSREEQCNTIKKIFHIMQCRSARENLREIGGGTEAGRILINKNIDKYKQISIINQSPTGIYEEEIDLLKL</sequence>
<dbReference type="GO" id="GO:0004519">
    <property type="term" value="F:endonuclease activity"/>
    <property type="evidence" value="ECO:0007669"/>
    <property type="project" value="UniProtKB-UniRule"/>
</dbReference>
<feature type="active site" description="Proton acceptor for HNH nuclease domain" evidence="13">
    <location>
        <position position="855"/>
    </location>
</feature>
<comment type="caution">
    <text evidence="15">The sequence shown here is derived from an EMBL/GenBank/DDBJ whole genome shotgun (WGS) entry which is preliminary data.</text>
</comment>
<dbReference type="Pfam" id="PF16593">
    <property type="entry name" value="Cas9-BH"/>
    <property type="match status" value="1"/>
</dbReference>
<dbReference type="InterPro" id="IPR003615">
    <property type="entry name" value="HNH_nuc"/>
</dbReference>
<dbReference type="InterPro" id="IPR032237">
    <property type="entry name" value="Cas9_PI"/>
</dbReference>
<dbReference type="Gene3D" id="1.10.30.50">
    <property type="match status" value="1"/>
</dbReference>
<dbReference type="EMBL" id="JAAILW010000014">
    <property type="protein sequence ID" value="NSC27400.1"/>
    <property type="molecule type" value="Genomic_DNA"/>
</dbReference>
<dbReference type="Pfam" id="PF16595">
    <property type="entry name" value="Cas9_PI"/>
    <property type="match status" value="1"/>
</dbReference>
<dbReference type="InterPro" id="IPR032239">
    <property type="entry name" value="Cas9-BH"/>
</dbReference>